<keyword evidence="3" id="KW-1185">Reference proteome</keyword>
<sequence>MSIAFIIWLIFKTLLLACAILLITPIAIAAAIGGYMLFEEDRSPQPATVCVWTWSRVRWSGLILWAKALSLLLLIVLIMSELARILIL</sequence>
<evidence type="ECO:0000313" key="3">
    <source>
        <dbReference type="Proteomes" id="UP001595957"/>
    </source>
</evidence>
<keyword evidence="1" id="KW-0472">Membrane</keyword>
<feature type="transmembrane region" description="Helical" evidence="1">
    <location>
        <begin position="62"/>
        <end position="87"/>
    </location>
</feature>
<name>A0ABV9EY02_9SPHN</name>
<dbReference type="EMBL" id="JBHSFZ010000008">
    <property type="protein sequence ID" value="MFC4593734.1"/>
    <property type="molecule type" value="Genomic_DNA"/>
</dbReference>
<evidence type="ECO:0000256" key="1">
    <source>
        <dbReference type="SAM" id="Phobius"/>
    </source>
</evidence>
<protein>
    <submittedName>
        <fullName evidence="2">Uncharacterized protein</fullName>
    </submittedName>
</protein>
<accession>A0ABV9EY02</accession>
<proteinExistence type="predicted"/>
<organism evidence="2 3">
    <name type="scientific">Sphingobium tyrosinilyticum</name>
    <dbReference type="NCBI Taxonomy" id="2715436"/>
    <lineage>
        <taxon>Bacteria</taxon>
        <taxon>Pseudomonadati</taxon>
        <taxon>Pseudomonadota</taxon>
        <taxon>Alphaproteobacteria</taxon>
        <taxon>Sphingomonadales</taxon>
        <taxon>Sphingomonadaceae</taxon>
        <taxon>Sphingobium</taxon>
    </lineage>
</organism>
<keyword evidence="1" id="KW-0812">Transmembrane</keyword>
<dbReference type="RefSeq" id="WP_380803140.1">
    <property type="nucleotide sequence ID" value="NZ_JBHSFZ010000008.1"/>
</dbReference>
<reference evidence="3" key="1">
    <citation type="journal article" date="2019" name="Int. J. Syst. Evol. Microbiol.">
        <title>The Global Catalogue of Microorganisms (GCM) 10K type strain sequencing project: providing services to taxonomists for standard genome sequencing and annotation.</title>
        <authorList>
            <consortium name="The Broad Institute Genomics Platform"/>
            <consortium name="The Broad Institute Genome Sequencing Center for Infectious Disease"/>
            <person name="Wu L."/>
            <person name="Ma J."/>
        </authorList>
    </citation>
    <scope>NUCLEOTIDE SEQUENCE [LARGE SCALE GENOMIC DNA]</scope>
    <source>
        <strain evidence="3">NBRC 103632</strain>
    </source>
</reference>
<gene>
    <name evidence="2" type="ORF">ACFO3E_05955</name>
</gene>
<evidence type="ECO:0000313" key="2">
    <source>
        <dbReference type="EMBL" id="MFC4593734.1"/>
    </source>
</evidence>
<dbReference type="Proteomes" id="UP001595957">
    <property type="component" value="Unassembled WGS sequence"/>
</dbReference>
<keyword evidence="1" id="KW-1133">Transmembrane helix</keyword>
<comment type="caution">
    <text evidence="2">The sequence shown here is derived from an EMBL/GenBank/DDBJ whole genome shotgun (WGS) entry which is preliminary data.</text>
</comment>